<keyword evidence="4" id="KW-0472">Membrane</keyword>
<gene>
    <name evidence="6" type="ORF">M501DRAFT_993444</name>
</gene>
<sequence length="325" mass="36367">MSAELLYPPPQISPADSLRLSQQAPQVLKISVSSSLPYPLSLLTSSETPEIWTTIENLLLSCLRTGDDKSARVCLDRLTERFGETNEKILVLRGMYQEAFAEDNKALEKSLERYDKILEEDSTLMLVRKRRAALLKSMSRPTNAITTLVDLLDVSPTDVEAWAELSELYFAQSLYSQAIYCLEEVLLITPNAWSVHARLGEILYISSPSDSNSLKGLVESMRRFCRSIELCDDYLRGYYGLKVSTKRLLSELQTVSKSALSDPQNGDLAPPSVKTVEKLNEAATRKLAEIVRRSTAGEAGWEGFDPAEVHATRELVNKDTQTIDR</sequence>
<dbReference type="InterPro" id="IPR011990">
    <property type="entry name" value="TPR-like_helical_dom_sf"/>
</dbReference>
<dbReference type="OrthoDB" id="124397at2759"/>
<keyword evidence="1" id="KW-0677">Repeat</keyword>
<keyword evidence="4" id="KW-0256">Endoplasmic reticulum</keyword>
<evidence type="ECO:0000256" key="4">
    <source>
        <dbReference type="RuleBase" id="RU367091"/>
    </source>
</evidence>
<dbReference type="InterPro" id="IPR019734">
    <property type="entry name" value="TPR_rpt"/>
</dbReference>
<dbReference type="PANTHER" id="PTHR12760">
    <property type="entry name" value="TETRATRICOPEPTIDE REPEAT PROTEIN"/>
    <property type="match status" value="1"/>
</dbReference>
<dbReference type="AlphaFoldDB" id="A0A9P4VWH3"/>
<comment type="subunit">
    <text evidence="4">Component of the ER membrane protein complex (EMC).</text>
</comment>
<dbReference type="FunFam" id="1.25.40.10:FF:001208">
    <property type="entry name" value="Tetratricopeptide repeat domain-containing protein"/>
    <property type="match status" value="1"/>
</dbReference>
<protein>
    <recommendedName>
        <fullName evidence="4">ER membrane protein complex subunit 2</fullName>
    </recommendedName>
</protein>
<dbReference type="Proteomes" id="UP000799429">
    <property type="component" value="Unassembled WGS sequence"/>
</dbReference>
<evidence type="ECO:0000259" key="5">
    <source>
        <dbReference type="Pfam" id="PF22890"/>
    </source>
</evidence>
<name>A0A9P4VWH3_9PEZI</name>
<accession>A0A9P4VWH3</accession>
<evidence type="ECO:0000313" key="7">
    <source>
        <dbReference type="Proteomes" id="UP000799429"/>
    </source>
</evidence>
<comment type="function">
    <text evidence="4">Part of the endoplasmic reticulum membrane protein complex (EMC) that enables the energy-independent insertion into endoplasmic reticulum membranes of newly synthesized membrane proteins.</text>
</comment>
<organism evidence="6 7">
    <name type="scientific">Patellaria atrata CBS 101060</name>
    <dbReference type="NCBI Taxonomy" id="1346257"/>
    <lineage>
        <taxon>Eukaryota</taxon>
        <taxon>Fungi</taxon>
        <taxon>Dikarya</taxon>
        <taxon>Ascomycota</taxon>
        <taxon>Pezizomycotina</taxon>
        <taxon>Dothideomycetes</taxon>
        <taxon>Dothideomycetes incertae sedis</taxon>
        <taxon>Patellariales</taxon>
        <taxon>Patellariaceae</taxon>
        <taxon>Patellaria</taxon>
    </lineage>
</organism>
<evidence type="ECO:0000256" key="3">
    <source>
        <dbReference type="PROSITE-ProRule" id="PRU00339"/>
    </source>
</evidence>
<evidence type="ECO:0000256" key="2">
    <source>
        <dbReference type="ARBA" id="ARBA00022803"/>
    </source>
</evidence>
<dbReference type="GO" id="GO:0072546">
    <property type="term" value="C:EMC complex"/>
    <property type="evidence" value="ECO:0007669"/>
    <property type="project" value="UniProtKB-UniRule"/>
</dbReference>
<proteinExistence type="inferred from homology"/>
<dbReference type="EMBL" id="MU006089">
    <property type="protein sequence ID" value="KAF2842699.1"/>
    <property type="molecule type" value="Genomic_DNA"/>
</dbReference>
<dbReference type="Pfam" id="PF22890">
    <property type="entry name" value="TPR_EMC2"/>
    <property type="match status" value="1"/>
</dbReference>
<keyword evidence="2 3" id="KW-0802">TPR repeat</keyword>
<comment type="similarity">
    <text evidence="4">Belongs to the EMC2 family.</text>
</comment>
<keyword evidence="7" id="KW-1185">Reference proteome</keyword>
<evidence type="ECO:0000256" key="1">
    <source>
        <dbReference type="ARBA" id="ARBA00022737"/>
    </source>
</evidence>
<dbReference type="SUPFAM" id="SSF48452">
    <property type="entry name" value="TPR-like"/>
    <property type="match status" value="1"/>
</dbReference>
<dbReference type="InterPro" id="IPR039856">
    <property type="entry name" value="EMC2-like"/>
</dbReference>
<evidence type="ECO:0000313" key="6">
    <source>
        <dbReference type="EMBL" id="KAF2842699.1"/>
    </source>
</evidence>
<comment type="subcellular location">
    <subcellularLocation>
        <location evidence="4">Endoplasmic reticulum membrane</location>
        <topology evidence="4">Peripheral membrane protein</topology>
        <orientation evidence="4">Cytoplasmic side</orientation>
    </subcellularLocation>
</comment>
<dbReference type="InterPro" id="IPR055217">
    <property type="entry name" value="TPR_EMC2"/>
</dbReference>
<dbReference type="PROSITE" id="PS50005">
    <property type="entry name" value="TPR"/>
    <property type="match status" value="1"/>
</dbReference>
<feature type="repeat" description="TPR" evidence="3">
    <location>
        <begin position="159"/>
        <end position="192"/>
    </location>
</feature>
<comment type="caution">
    <text evidence="6">The sequence shown here is derived from an EMBL/GenBank/DDBJ whole genome shotgun (WGS) entry which is preliminary data.</text>
</comment>
<dbReference type="Gene3D" id="1.25.40.10">
    <property type="entry name" value="Tetratricopeptide repeat domain"/>
    <property type="match status" value="1"/>
</dbReference>
<feature type="domain" description="EMC2 TPR-like" evidence="5">
    <location>
        <begin position="113"/>
        <end position="215"/>
    </location>
</feature>
<reference evidence="6" key="1">
    <citation type="journal article" date="2020" name="Stud. Mycol.">
        <title>101 Dothideomycetes genomes: a test case for predicting lifestyles and emergence of pathogens.</title>
        <authorList>
            <person name="Haridas S."/>
            <person name="Albert R."/>
            <person name="Binder M."/>
            <person name="Bloem J."/>
            <person name="Labutti K."/>
            <person name="Salamov A."/>
            <person name="Andreopoulos B."/>
            <person name="Baker S."/>
            <person name="Barry K."/>
            <person name="Bills G."/>
            <person name="Bluhm B."/>
            <person name="Cannon C."/>
            <person name="Castanera R."/>
            <person name="Culley D."/>
            <person name="Daum C."/>
            <person name="Ezra D."/>
            <person name="Gonzalez J."/>
            <person name="Henrissat B."/>
            <person name="Kuo A."/>
            <person name="Liang C."/>
            <person name="Lipzen A."/>
            <person name="Lutzoni F."/>
            <person name="Magnuson J."/>
            <person name="Mondo S."/>
            <person name="Nolan M."/>
            <person name="Ohm R."/>
            <person name="Pangilinan J."/>
            <person name="Park H.-J."/>
            <person name="Ramirez L."/>
            <person name="Alfaro M."/>
            <person name="Sun H."/>
            <person name="Tritt A."/>
            <person name="Yoshinaga Y."/>
            <person name="Zwiers L.-H."/>
            <person name="Turgeon B."/>
            <person name="Goodwin S."/>
            <person name="Spatafora J."/>
            <person name="Crous P."/>
            <person name="Grigoriev I."/>
        </authorList>
    </citation>
    <scope>NUCLEOTIDE SEQUENCE</scope>
    <source>
        <strain evidence="6">CBS 101060</strain>
    </source>
</reference>